<evidence type="ECO:0000259" key="4">
    <source>
        <dbReference type="PROSITE" id="PS51720"/>
    </source>
</evidence>
<proteinExistence type="inferred from homology"/>
<name>A0AAN8LM43_9TELE</name>
<keyword evidence="3" id="KW-0342">GTP-binding</keyword>
<evidence type="ECO:0000256" key="1">
    <source>
        <dbReference type="ARBA" id="ARBA00008535"/>
    </source>
</evidence>
<feature type="domain" description="AIG1-type G" evidence="4">
    <location>
        <begin position="15"/>
        <end position="214"/>
    </location>
</feature>
<dbReference type="Pfam" id="PF04548">
    <property type="entry name" value="AIG1"/>
    <property type="match status" value="1"/>
</dbReference>
<dbReference type="Gene3D" id="3.40.50.300">
    <property type="entry name" value="P-loop containing nucleotide triphosphate hydrolases"/>
    <property type="match status" value="1"/>
</dbReference>
<evidence type="ECO:0000256" key="2">
    <source>
        <dbReference type="ARBA" id="ARBA00022741"/>
    </source>
</evidence>
<keyword evidence="2" id="KW-0547">Nucleotide-binding</keyword>
<dbReference type="PANTHER" id="PTHR10903:SF188">
    <property type="entry name" value="GTPASE IMAP FAMILY MEMBER 2-LIKE-RELATED"/>
    <property type="match status" value="1"/>
</dbReference>
<dbReference type="SUPFAM" id="SSF52540">
    <property type="entry name" value="P-loop containing nucleoside triphosphate hydrolases"/>
    <property type="match status" value="1"/>
</dbReference>
<dbReference type="GO" id="GO:0005525">
    <property type="term" value="F:GTP binding"/>
    <property type="evidence" value="ECO:0007669"/>
    <property type="project" value="UniProtKB-KW"/>
</dbReference>
<evidence type="ECO:0000256" key="3">
    <source>
        <dbReference type="ARBA" id="ARBA00023134"/>
    </source>
</evidence>
<dbReference type="AlphaFoldDB" id="A0AAN8LM43"/>
<evidence type="ECO:0000313" key="6">
    <source>
        <dbReference type="Proteomes" id="UP001356427"/>
    </source>
</evidence>
<protein>
    <recommendedName>
        <fullName evidence="4">AIG1-type G domain-containing protein</fullName>
    </recommendedName>
</protein>
<keyword evidence="6" id="KW-1185">Reference proteome</keyword>
<dbReference type="InterPro" id="IPR006703">
    <property type="entry name" value="G_AIG1"/>
</dbReference>
<accession>A0AAN8LM43</accession>
<sequence length="233" mass="26397">MSQSENHPGEENHESNIFNIVLLGQAGSGKSASGNTILGTPTNTFKSEINSLPVTKECQVEQRQLFGTEVRVIDTPDFFHENVEYSDKHVIECKKRCGVGASVYLLVIQIGQFTEGKRGILKQLEDTLGEIRDKTIVLFTFGEQLTNTTFDEFIKNANPHLKDILSLCEDRYHLFKNIERDPQQVEGLMEKIRKLLDQDKMFPDLHDRGKVNNDDRGIITILKGCICRLGIDM</sequence>
<dbReference type="PANTHER" id="PTHR10903">
    <property type="entry name" value="GTPASE, IMAP FAMILY MEMBER-RELATED"/>
    <property type="match status" value="1"/>
</dbReference>
<comment type="similarity">
    <text evidence="1">Belongs to the TRAFAC class TrmE-Era-EngA-EngB-Septin-like GTPase superfamily. AIG1/Toc34/Toc159-like paraseptin GTPase family. IAN subfamily.</text>
</comment>
<comment type="caution">
    <text evidence="5">The sequence shown here is derived from an EMBL/GenBank/DDBJ whole genome shotgun (WGS) entry which is preliminary data.</text>
</comment>
<dbReference type="PROSITE" id="PS51720">
    <property type="entry name" value="G_AIG1"/>
    <property type="match status" value="1"/>
</dbReference>
<dbReference type="InterPro" id="IPR045058">
    <property type="entry name" value="GIMA/IAN/Toc"/>
</dbReference>
<dbReference type="EMBL" id="JAGTTL010000012">
    <property type="protein sequence ID" value="KAK6314535.1"/>
    <property type="molecule type" value="Genomic_DNA"/>
</dbReference>
<evidence type="ECO:0000313" key="5">
    <source>
        <dbReference type="EMBL" id="KAK6314535.1"/>
    </source>
</evidence>
<dbReference type="InterPro" id="IPR027417">
    <property type="entry name" value="P-loop_NTPase"/>
</dbReference>
<gene>
    <name evidence="5" type="ORF">J4Q44_G00140640</name>
</gene>
<dbReference type="Proteomes" id="UP001356427">
    <property type="component" value="Unassembled WGS sequence"/>
</dbReference>
<organism evidence="5 6">
    <name type="scientific">Coregonus suidteri</name>
    <dbReference type="NCBI Taxonomy" id="861788"/>
    <lineage>
        <taxon>Eukaryota</taxon>
        <taxon>Metazoa</taxon>
        <taxon>Chordata</taxon>
        <taxon>Craniata</taxon>
        <taxon>Vertebrata</taxon>
        <taxon>Euteleostomi</taxon>
        <taxon>Actinopterygii</taxon>
        <taxon>Neopterygii</taxon>
        <taxon>Teleostei</taxon>
        <taxon>Protacanthopterygii</taxon>
        <taxon>Salmoniformes</taxon>
        <taxon>Salmonidae</taxon>
        <taxon>Coregoninae</taxon>
        <taxon>Coregonus</taxon>
    </lineage>
</organism>
<reference evidence="5 6" key="1">
    <citation type="submission" date="2021-04" db="EMBL/GenBank/DDBJ databases">
        <authorList>
            <person name="De Guttry C."/>
            <person name="Zahm M."/>
            <person name="Klopp C."/>
            <person name="Cabau C."/>
            <person name="Louis A."/>
            <person name="Berthelot C."/>
            <person name="Parey E."/>
            <person name="Roest Crollius H."/>
            <person name="Montfort J."/>
            <person name="Robinson-Rechavi M."/>
            <person name="Bucao C."/>
            <person name="Bouchez O."/>
            <person name="Gislard M."/>
            <person name="Lluch J."/>
            <person name="Milhes M."/>
            <person name="Lampietro C."/>
            <person name="Lopez Roques C."/>
            <person name="Donnadieu C."/>
            <person name="Braasch I."/>
            <person name="Desvignes T."/>
            <person name="Postlethwait J."/>
            <person name="Bobe J."/>
            <person name="Wedekind C."/>
            <person name="Guiguen Y."/>
        </authorList>
    </citation>
    <scope>NUCLEOTIDE SEQUENCE [LARGE SCALE GENOMIC DNA]</scope>
    <source>
        <strain evidence="5">Cs_M1</strain>
        <tissue evidence="5">Blood</tissue>
    </source>
</reference>